<evidence type="ECO:0000256" key="1">
    <source>
        <dbReference type="ARBA" id="ARBA00022490"/>
    </source>
</evidence>
<dbReference type="PANTHER" id="PTHR37300:SF2">
    <property type="entry name" value="UPF0291 PROTEIN BC_1827"/>
    <property type="match status" value="1"/>
</dbReference>
<dbReference type="HAMAP" id="MF_01103">
    <property type="entry name" value="UPF0291"/>
    <property type="match status" value="1"/>
</dbReference>
<protein>
    <recommendedName>
        <fullName evidence="2">UPF0291 protein P6F46_01485</fullName>
    </recommendedName>
</protein>
<dbReference type="InterPro" id="IPR009242">
    <property type="entry name" value="DUF896"/>
</dbReference>
<dbReference type="Gene3D" id="1.10.287.540">
    <property type="entry name" value="Helix hairpin bin"/>
    <property type="match status" value="1"/>
</dbReference>
<evidence type="ECO:0000313" key="3">
    <source>
        <dbReference type="EMBL" id="MDL2416862.1"/>
    </source>
</evidence>
<dbReference type="EMBL" id="JASWHZ010000001">
    <property type="protein sequence ID" value="MDL2416862.1"/>
    <property type="molecule type" value="Genomic_DNA"/>
</dbReference>
<reference evidence="3 4" key="1">
    <citation type="journal article" date="2023" name="Int. J. Mol. Sci.">
        <title>Pathogenicity and Genomic Characterization of a Novel Genospecies, Bacillus shihchuchen, of the Bacillus cereus Group Isolated from Chinese Softshell Turtle (Pelodiscus sinensis).</title>
        <authorList>
            <person name="Cheng L.W."/>
            <person name="Byadgi O.V."/>
            <person name="Tsai C.E."/>
            <person name="Wang P.C."/>
            <person name="Chen S.C."/>
        </authorList>
    </citation>
    <scope>NUCLEOTIDE SEQUENCE [LARGE SCALE GENOMIC DNA]</scope>
    <source>
        <strain evidence="3 4">QF108-045</strain>
    </source>
</reference>
<keyword evidence="4" id="KW-1185">Reference proteome</keyword>
<keyword evidence="1 2" id="KW-0963">Cytoplasm</keyword>
<sequence>MLNRINELANKQKEAGLTQSELDERIELREKYLQMIRGQIHTTVTGLKILDPLGNDVTPDKLKERQKLALKTDNNA</sequence>
<accession>A0ABT7KRI6</accession>
<comment type="caution">
    <text evidence="3">The sequence shown here is derived from an EMBL/GenBank/DDBJ whole genome shotgun (WGS) entry which is preliminary data.</text>
</comment>
<comment type="subcellular location">
    <subcellularLocation>
        <location evidence="2">Cytoplasm</location>
    </subcellularLocation>
</comment>
<name>A0ABT7KRI6_9BACI</name>
<dbReference type="PANTHER" id="PTHR37300">
    <property type="entry name" value="UPF0291 PROTEIN CBO2609/CLC_2481"/>
    <property type="match status" value="1"/>
</dbReference>
<organism evidence="3 4">
    <name type="scientific">Bacillus shihchuchen</name>
    <dbReference type="NCBI Taxonomy" id="3036942"/>
    <lineage>
        <taxon>Bacteria</taxon>
        <taxon>Bacillati</taxon>
        <taxon>Bacillota</taxon>
        <taxon>Bacilli</taxon>
        <taxon>Bacillales</taxon>
        <taxon>Bacillaceae</taxon>
        <taxon>Bacillus</taxon>
        <taxon>Bacillus cereus group</taxon>
    </lineage>
</organism>
<proteinExistence type="inferred from homology"/>
<comment type="similarity">
    <text evidence="2">Belongs to the UPF0291 family.</text>
</comment>
<evidence type="ECO:0000256" key="2">
    <source>
        <dbReference type="HAMAP-Rule" id="MF_01103"/>
    </source>
</evidence>
<dbReference type="Proteomes" id="UP001229716">
    <property type="component" value="Unassembled WGS sequence"/>
</dbReference>
<evidence type="ECO:0000313" key="4">
    <source>
        <dbReference type="Proteomes" id="UP001229716"/>
    </source>
</evidence>
<dbReference type="SUPFAM" id="SSF158221">
    <property type="entry name" value="YnzC-like"/>
    <property type="match status" value="1"/>
</dbReference>
<dbReference type="Pfam" id="PF05979">
    <property type="entry name" value="DUF896"/>
    <property type="match status" value="1"/>
</dbReference>
<gene>
    <name evidence="3" type="ORF">P6F46_01485</name>
</gene>